<keyword evidence="9" id="KW-0723">Serine/threonine-protein kinase</keyword>
<dbReference type="Pfam" id="PF00069">
    <property type="entry name" value="Pkinase"/>
    <property type="match status" value="1"/>
</dbReference>
<dbReference type="InterPro" id="IPR000719">
    <property type="entry name" value="Prot_kinase_dom"/>
</dbReference>
<feature type="region of interest" description="Disordered" evidence="6">
    <location>
        <begin position="306"/>
        <end position="390"/>
    </location>
</feature>
<dbReference type="Gene3D" id="1.10.510.10">
    <property type="entry name" value="Transferase(Phosphotransferase) domain 1"/>
    <property type="match status" value="1"/>
</dbReference>
<dbReference type="CDD" id="cd14014">
    <property type="entry name" value="STKc_PknB_like"/>
    <property type="match status" value="1"/>
</dbReference>
<feature type="region of interest" description="Disordered" evidence="6">
    <location>
        <begin position="440"/>
        <end position="504"/>
    </location>
</feature>
<dbReference type="Gene3D" id="3.30.200.20">
    <property type="entry name" value="Phosphorylase Kinase, domain 1"/>
    <property type="match status" value="1"/>
</dbReference>
<dbReference type="PROSITE" id="PS00108">
    <property type="entry name" value="PROTEIN_KINASE_ST"/>
    <property type="match status" value="1"/>
</dbReference>
<protein>
    <submittedName>
        <fullName evidence="9">Serine/threonine protein kinase</fullName>
    </submittedName>
</protein>
<feature type="compositionally biased region" description="Polar residues" evidence="6">
    <location>
        <begin position="494"/>
        <end position="504"/>
    </location>
</feature>
<accession>A0A9X7PGZ2</accession>
<dbReference type="EMBL" id="PXWG01000042">
    <property type="protein sequence ID" value="PSJ27472.1"/>
    <property type="molecule type" value="Genomic_DNA"/>
</dbReference>
<feature type="compositionally biased region" description="Pro residues" evidence="6">
    <location>
        <begin position="457"/>
        <end position="474"/>
    </location>
</feature>
<keyword evidence="2 5" id="KW-0547">Nucleotide-binding</keyword>
<keyword evidence="1" id="KW-0808">Transferase</keyword>
<evidence type="ECO:0000256" key="4">
    <source>
        <dbReference type="ARBA" id="ARBA00022840"/>
    </source>
</evidence>
<dbReference type="OrthoDB" id="5497928at2"/>
<dbReference type="GO" id="GO:0004674">
    <property type="term" value="F:protein serine/threonine kinase activity"/>
    <property type="evidence" value="ECO:0007669"/>
    <property type="project" value="UniProtKB-KW"/>
</dbReference>
<feature type="compositionally biased region" description="Pro residues" evidence="6">
    <location>
        <begin position="328"/>
        <end position="343"/>
    </location>
</feature>
<dbReference type="PROSITE" id="PS00107">
    <property type="entry name" value="PROTEIN_KINASE_ATP"/>
    <property type="match status" value="1"/>
</dbReference>
<keyword evidence="10" id="KW-1185">Reference proteome</keyword>
<dbReference type="PANTHER" id="PTHR43289:SF34">
    <property type="entry name" value="SERINE_THREONINE-PROTEIN KINASE YBDM-RELATED"/>
    <property type="match status" value="1"/>
</dbReference>
<evidence type="ECO:0000256" key="2">
    <source>
        <dbReference type="ARBA" id="ARBA00022741"/>
    </source>
</evidence>
<feature type="compositionally biased region" description="Low complexity" evidence="6">
    <location>
        <begin position="444"/>
        <end position="456"/>
    </location>
</feature>
<evidence type="ECO:0000256" key="6">
    <source>
        <dbReference type="SAM" id="MobiDB-lite"/>
    </source>
</evidence>
<evidence type="ECO:0000256" key="3">
    <source>
        <dbReference type="ARBA" id="ARBA00022777"/>
    </source>
</evidence>
<dbReference type="InterPro" id="IPR011009">
    <property type="entry name" value="Kinase-like_dom_sf"/>
</dbReference>
<evidence type="ECO:0000313" key="10">
    <source>
        <dbReference type="Proteomes" id="UP000242427"/>
    </source>
</evidence>
<gene>
    <name evidence="9" type="ORF">B7P34_17535</name>
</gene>
<reference evidence="9 10" key="1">
    <citation type="submission" date="2018-03" db="EMBL/GenBank/DDBJ databases">
        <title>Chitinolytic properties of Streptosporangium nondiastaticum TBG75A20.</title>
        <authorList>
            <person name="Gayathri V."/>
            <person name="Shiburaj S."/>
        </authorList>
    </citation>
    <scope>NUCLEOTIDE SEQUENCE [LARGE SCALE GENOMIC DNA]</scope>
    <source>
        <strain evidence="9 10">TBG75A20</strain>
    </source>
</reference>
<dbReference type="AlphaFoldDB" id="A0A9X7PGZ2"/>
<sequence>MDGLRPDDPRTLGAYRLLGRLGAGGMGRVYLARSDRGRTVAVKLVHRELAGQEEFRRRFRQEVRSARQVGGEWTAPVLDADTEAEVPWVATGYIAGPSLRQVVDRDFGPLPERSVRILGAGLARALQAVHAAGIVHRDLKPSNVLVTLDGPRVIDFGIARALETVAEGDGLTRTGAAVGSPGFMSPEQVRGGAVTPASDVFCLGSVLAYAASGRMPFGTTDSGVHALMYRIAEEQPDLTGVPAGLRPLITSFLAKDPQERPTPAQVLEVTGVEEVLGDLRSAEPWLPAGLVAQLGRHAVQLLDVEEPVGNPRPAGDGHAPTAISPAAAPLPPAQPQPLPPVRQDPPTVTAGSTPPPASHPAHPLPPHAPAPAAYGYPQQNPYGHAPGPHDSGSTYVTGYVPYGPPAPRRSRTPVILAAVVAAGLIAGGGTVFLFKQNGAKDEASGPVSSSSQAASPGTPPPSSAPATGPVPAPATSPGTGTDGGTTGPQAFAGTWQSAFGSGTRSNNRAITISRGTDAAVTIDGSGVLDDGTPYTCQWQTTATGGGTAGAPLHLGPSRVTRANPASACQPGSASDLVLLPDGRMRRDFVDSGTKDASLVYRKTG</sequence>
<dbReference type="GO" id="GO:0005524">
    <property type="term" value="F:ATP binding"/>
    <property type="evidence" value="ECO:0007669"/>
    <property type="project" value="UniProtKB-UniRule"/>
</dbReference>
<dbReference type="SMART" id="SM00220">
    <property type="entry name" value="S_TKc"/>
    <property type="match status" value="1"/>
</dbReference>
<organism evidence="9 10">
    <name type="scientific">Streptosporangium nondiastaticum</name>
    <dbReference type="NCBI Taxonomy" id="35764"/>
    <lineage>
        <taxon>Bacteria</taxon>
        <taxon>Bacillati</taxon>
        <taxon>Actinomycetota</taxon>
        <taxon>Actinomycetes</taxon>
        <taxon>Streptosporangiales</taxon>
        <taxon>Streptosporangiaceae</taxon>
        <taxon>Streptosporangium</taxon>
    </lineage>
</organism>
<feature type="domain" description="Protein kinase" evidence="8">
    <location>
        <begin position="15"/>
        <end position="286"/>
    </location>
</feature>
<evidence type="ECO:0000256" key="5">
    <source>
        <dbReference type="PROSITE-ProRule" id="PRU10141"/>
    </source>
</evidence>
<keyword evidence="7" id="KW-0472">Membrane</keyword>
<evidence type="ECO:0000256" key="7">
    <source>
        <dbReference type="SAM" id="Phobius"/>
    </source>
</evidence>
<keyword evidence="3 9" id="KW-0418">Kinase</keyword>
<dbReference type="PANTHER" id="PTHR43289">
    <property type="entry name" value="MITOGEN-ACTIVATED PROTEIN KINASE KINASE KINASE 20-RELATED"/>
    <property type="match status" value="1"/>
</dbReference>
<keyword evidence="7" id="KW-1133">Transmembrane helix</keyword>
<proteinExistence type="predicted"/>
<feature type="binding site" evidence="5">
    <location>
        <position position="43"/>
    </location>
    <ligand>
        <name>ATP</name>
        <dbReference type="ChEBI" id="CHEBI:30616"/>
    </ligand>
</feature>
<feature type="transmembrane region" description="Helical" evidence="7">
    <location>
        <begin position="414"/>
        <end position="434"/>
    </location>
</feature>
<comment type="caution">
    <text evidence="9">The sequence shown here is derived from an EMBL/GenBank/DDBJ whole genome shotgun (WGS) entry which is preliminary data.</text>
</comment>
<dbReference type="RefSeq" id="WP_106677590.1">
    <property type="nucleotide sequence ID" value="NZ_PXWG01000042.1"/>
</dbReference>
<name>A0A9X7PGZ2_9ACTN</name>
<keyword evidence="7" id="KW-0812">Transmembrane</keyword>
<dbReference type="SUPFAM" id="SSF56112">
    <property type="entry name" value="Protein kinase-like (PK-like)"/>
    <property type="match status" value="1"/>
</dbReference>
<dbReference type="Proteomes" id="UP000242427">
    <property type="component" value="Unassembled WGS sequence"/>
</dbReference>
<evidence type="ECO:0000313" key="9">
    <source>
        <dbReference type="EMBL" id="PSJ27472.1"/>
    </source>
</evidence>
<dbReference type="InterPro" id="IPR008271">
    <property type="entry name" value="Ser/Thr_kinase_AS"/>
</dbReference>
<dbReference type="PROSITE" id="PS50011">
    <property type="entry name" value="PROTEIN_KINASE_DOM"/>
    <property type="match status" value="1"/>
</dbReference>
<evidence type="ECO:0000256" key="1">
    <source>
        <dbReference type="ARBA" id="ARBA00022679"/>
    </source>
</evidence>
<evidence type="ECO:0000259" key="8">
    <source>
        <dbReference type="PROSITE" id="PS50011"/>
    </source>
</evidence>
<feature type="compositionally biased region" description="Pro residues" evidence="6">
    <location>
        <begin position="353"/>
        <end position="369"/>
    </location>
</feature>
<keyword evidence="4 5" id="KW-0067">ATP-binding</keyword>
<dbReference type="InterPro" id="IPR017441">
    <property type="entry name" value="Protein_kinase_ATP_BS"/>
</dbReference>